<dbReference type="PANTHER" id="PTHR30532:SF1">
    <property type="entry name" value="IRON(3+)-HYDROXAMATE-BINDING PROTEIN FHUD"/>
    <property type="match status" value="1"/>
</dbReference>
<evidence type="ECO:0000313" key="5">
    <source>
        <dbReference type="Proteomes" id="UP000011550"/>
    </source>
</evidence>
<proteinExistence type="predicted"/>
<comment type="caution">
    <text evidence="4">The sequence shown here is derived from an EMBL/GenBank/DDBJ whole genome shotgun (WGS) entry which is preliminary data.</text>
</comment>
<evidence type="ECO:0000256" key="2">
    <source>
        <dbReference type="ARBA" id="ARBA00022729"/>
    </source>
</evidence>
<evidence type="ECO:0000313" key="4">
    <source>
        <dbReference type="EMBL" id="ELZ98138.1"/>
    </source>
</evidence>
<name>M0IQN6_9EURY</name>
<dbReference type="Gene3D" id="3.40.50.1980">
    <property type="entry name" value="Nitrogenase molybdenum iron protein domain"/>
    <property type="match status" value="2"/>
</dbReference>
<dbReference type="PANTHER" id="PTHR30532">
    <property type="entry name" value="IRON III DICITRATE-BINDING PERIPLASMIC PROTEIN"/>
    <property type="match status" value="1"/>
</dbReference>
<accession>M0IQN6</accession>
<keyword evidence="2" id="KW-0732">Signal</keyword>
<evidence type="ECO:0000256" key="3">
    <source>
        <dbReference type="SAM" id="MobiDB-lite"/>
    </source>
</evidence>
<gene>
    <name evidence="4" type="ORF">C440_02783</name>
</gene>
<dbReference type="Proteomes" id="UP000011550">
    <property type="component" value="Unassembled WGS sequence"/>
</dbReference>
<dbReference type="EMBL" id="AOLN01000004">
    <property type="protein sequence ID" value="ELZ98138.1"/>
    <property type="molecule type" value="Genomic_DNA"/>
</dbReference>
<sequence>MARDSEAESGPTRRDYLAYSGALVSSGLFAGCLSNGGAGDAPTTTTAAETATETQTETTTQTTTAEADSFSVTMSPVGEVSFASVPETAYAYSPHYADMAVAFGHGDAIASLGAPDGYGTALNYYYDAIDGANFDIERVKQVWDGGVDKELFYEIDADVHLQDPCWLMSFAEGWDATDIKEVRENIGPWVGNRYSREQAQPPEECRDGYQFYTLWELSEKIATVFQERARYRALHDEYETLTETIESDLPPEADRPTVGLVVYRDGAFRPYEINSPGFAKAHIRPLGAHDVFVDNDQTYDETADGEIGHEAMLELDPDVILHNFGVGGFYDVATVRETLASHPVGSELTAVQNDRVYSSGLPFQGPLTTFFQLEMTAKQLYPDAFGEWPGDGSESSYPDIPADEQLFDRQRLSAIVTGSDS</sequence>
<dbReference type="PROSITE" id="PS51257">
    <property type="entry name" value="PROKAR_LIPOPROTEIN"/>
    <property type="match status" value="1"/>
</dbReference>
<keyword evidence="1" id="KW-0813">Transport</keyword>
<dbReference type="InterPro" id="IPR051313">
    <property type="entry name" value="Bact_iron-sidero_bind"/>
</dbReference>
<keyword evidence="5" id="KW-1185">Reference proteome</keyword>
<evidence type="ECO:0000256" key="1">
    <source>
        <dbReference type="ARBA" id="ARBA00022448"/>
    </source>
</evidence>
<dbReference type="PATRIC" id="fig|662479.7.peg.573"/>
<organism evidence="4 5">
    <name type="scientific">Haloferax mucosum ATCC BAA-1512</name>
    <dbReference type="NCBI Taxonomy" id="662479"/>
    <lineage>
        <taxon>Archaea</taxon>
        <taxon>Methanobacteriati</taxon>
        <taxon>Methanobacteriota</taxon>
        <taxon>Stenosarchaea group</taxon>
        <taxon>Halobacteria</taxon>
        <taxon>Halobacteriales</taxon>
        <taxon>Haloferacaceae</taxon>
        <taxon>Haloferax</taxon>
    </lineage>
</organism>
<protein>
    <submittedName>
        <fullName evidence="4">Ferrichrome-binding protein</fullName>
    </submittedName>
</protein>
<dbReference type="SUPFAM" id="SSF53807">
    <property type="entry name" value="Helical backbone' metal receptor"/>
    <property type="match status" value="1"/>
</dbReference>
<reference evidence="4 5" key="1">
    <citation type="journal article" date="2014" name="PLoS Genet.">
        <title>Phylogenetically driven sequencing of extremely halophilic archaea reveals strategies for static and dynamic osmo-response.</title>
        <authorList>
            <person name="Becker E.A."/>
            <person name="Seitzer P.M."/>
            <person name="Tritt A."/>
            <person name="Larsen D."/>
            <person name="Krusor M."/>
            <person name="Yao A.I."/>
            <person name="Wu D."/>
            <person name="Madern D."/>
            <person name="Eisen J.A."/>
            <person name="Darling A.E."/>
            <person name="Facciotti M.T."/>
        </authorList>
    </citation>
    <scope>NUCLEOTIDE SEQUENCE [LARGE SCALE GENOMIC DNA]</scope>
    <source>
        <strain evidence="4 5">ATCC BAA-1512</strain>
    </source>
</reference>
<dbReference type="RefSeq" id="WP_008318033.1">
    <property type="nucleotide sequence ID" value="NZ_AOLN01000004.1"/>
</dbReference>
<dbReference type="STRING" id="662479.C440_02783"/>
<feature type="region of interest" description="Disordered" evidence="3">
    <location>
        <begin position="40"/>
        <end position="67"/>
    </location>
</feature>
<feature type="compositionally biased region" description="Low complexity" evidence="3">
    <location>
        <begin position="43"/>
        <end position="67"/>
    </location>
</feature>
<dbReference type="AlphaFoldDB" id="M0IQN6"/>
<dbReference type="OrthoDB" id="304381at2157"/>